<keyword evidence="4" id="KW-1185">Reference proteome</keyword>
<comment type="caution">
    <text evidence="3">The sequence shown here is derived from an EMBL/GenBank/DDBJ whole genome shotgun (WGS) entry which is preliminary data.</text>
</comment>
<evidence type="ECO:0000313" key="4">
    <source>
        <dbReference type="Proteomes" id="UP000597617"/>
    </source>
</evidence>
<reference evidence="3 4" key="1">
    <citation type="submission" date="2020-11" db="EMBL/GenBank/DDBJ databases">
        <authorList>
            <person name="Kim M.K."/>
        </authorList>
    </citation>
    <scope>NUCLEOTIDE SEQUENCE [LARGE SCALE GENOMIC DNA]</scope>
    <source>
        <strain evidence="3 4">BT683</strain>
    </source>
</reference>
<dbReference type="RefSeq" id="WP_196281553.1">
    <property type="nucleotide sequence ID" value="NZ_JADQDQ010000003.1"/>
</dbReference>
<evidence type="ECO:0000256" key="1">
    <source>
        <dbReference type="ARBA" id="ARBA00023002"/>
    </source>
</evidence>
<dbReference type="PANTHER" id="PTHR14239">
    <property type="entry name" value="DUDULIN-RELATED"/>
    <property type="match status" value="1"/>
</dbReference>
<keyword evidence="1" id="KW-0560">Oxidoreductase</keyword>
<gene>
    <name evidence="3" type="ORF">I2I05_07130</name>
</gene>
<dbReference type="InterPro" id="IPR051267">
    <property type="entry name" value="STEAP_metalloreductase"/>
</dbReference>
<proteinExistence type="predicted"/>
<name>A0ABS0IFN7_9BACT</name>
<evidence type="ECO:0000259" key="2">
    <source>
        <dbReference type="Pfam" id="PF03807"/>
    </source>
</evidence>
<feature type="domain" description="Pyrroline-5-carboxylate reductase catalytic N-terminal" evidence="2">
    <location>
        <begin position="4"/>
        <end position="95"/>
    </location>
</feature>
<dbReference type="Gene3D" id="3.40.50.720">
    <property type="entry name" value="NAD(P)-binding Rossmann-like Domain"/>
    <property type="match status" value="1"/>
</dbReference>
<dbReference type="EMBL" id="JADQDQ010000003">
    <property type="protein sequence ID" value="MBF9237165.1"/>
    <property type="molecule type" value="Genomic_DNA"/>
</dbReference>
<sequence>MKNIGILGSGIVATTLGDGFIKQGHAVMLGTTHPGKLAEWQAKAGPDARVGSMQEAAAFGELLVLAVKGNVAVHLLRTLDAQALAGKTIIDATNPISDTPPENGVLHFFTNFDESLMEECQAAVPGAHFVKAFSCVGAGLMVQPDFGGVQPSMFICGNAAAAKAEVAEVVRAFGHEPEDMGGAEAARAIEPLCILWCIPGFRSNEWAHAFKMLKKSTLEFAA</sequence>
<accession>A0ABS0IFN7</accession>
<dbReference type="InterPro" id="IPR028939">
    <property type="entry name" value="P5C_Rdtase_cat_N"/>
</dbReference>
<dbReference type="Proteomes" id="UP000597617">
    <property type="component" value="Unassembled WGS sequence"/>
</dbReference>
<dbReference type="PANTHER" id="PTHR14239:SF10">
    <property type="entry name" value="REDUCTASE"/>
    <property type="match status" value="1"/>
</dbReference>
<protein>
    <submittedName>
        <fullName evidence="3">NAD(P)-binding domain-containing protein</fullName>
    </submittedName>
</protein>
<dbReference type="SUPFAM" id="SSF51735">
    <property type="entry name" value="NAD(P)-binding Rossmann-fold domains"/>
    <property type="match status" value="1"/>
</dbReference>
<dbReference type="InterPro" id="IPR036291">
    <property type="entry name" value="NAD(P)-bd_dom_sf"/>
</dbReference>
<evidence type="ECO:0000313" key="3">
    <source>
        <dbReference type="EMBL" id="MBF9237165.1"/>
    </source>
</evidence>
<organism evidence="3 4">
    <name type="scientific">Hymenobacter jeongseonensis</name>
    <dbReference type="NCBI Taxonomy" id="2791027"/>
    <lineage>
        <taxon>Bacteria</taxon>
        <taxon>Pseudomonadati</taxon>
        <taxon>Bacteroidota</taxon>
        <taxon>Cytophagia</taxon>
        <taxon>Cytophagales</taxon>
        <taxon>Hymenobacteraceae</taxon>
        <taxon>Hymenobacter</taxon>
    </lineage>
</organism>
<dbReference type="Pfam" id="PF03807">
    <property type="entry name" value="F420_oxidored"/>
    <property type="match status" value="1"/>
</dbReference>